<dbReference type="Gramene" id="TraesROB_scaffold_039912_01G000100.1">
    <property type="protein sequence ID" value="TraesROB_scaffold_039912_01G000100.1"/>
    <property type="gene ID" value="TraesROB_scaffold_039912_01G000100"/>
</dbReference>
<proteinExistence type="predicted"/>
<feature type="compositionally biased region" description="Pro residues" evidence="1">
    <location>
        <begin position="111"/>
        <end position="124"/>
    </location>
</feature>
<reference evidence="2" key="1">
    <citation type="submission" date="2018-08" db="EMBL/GenBank/DDBJ databases">
        <authorList>
            <person name="Rossello M."/>
        </authorList>
    </citation>
    <scope>NUCLEOTIDE SEQUENCE [LARGE SCALE GENOMIC DNA]</scope>
    <source>
        <strain evidence="2">cv. Chinese Spring</strain>
    </source>
</reference>
<dbReference type="Gramene" id="TraesCAD_scaffold_077038_01G000100.1">
    <property type="protein sequence ID" value="TraesCAD_scaffold_077038_01G000100.1"/>
    <property type="gene ID" value="TraesCAD_scaffold_077038_01G000100"/>
</dbReference>
<organism evidence="2">
    <name type="scientific">Triticum aestivum</name>
    <name type="common">Wheat</name>
    <dbReference type="NCBI Taxonomy" id="4565"/>
    <lineage>
        <taxon>Eukaryota</taxon>
        <taxon>Viridiplantae</taxon>
        <taxon>Streptophyta</taxon>
        <taxon>Embryophyta</taxon>
        <taxon>Tracheophyta</taxon>
        <taxon>Spermatophyta</taxon>
        <taxon>Magnoliopsida</taxon>
        <taxon>Liliopsida</taxon>
        <taxon>Poales</taxon>
        <taxon>Poaceae</taxon>
        <taxon>BOP clade</taxon>
        <taxon>Pooideae</taxon>
        <taxon>Triticodae</taxon>
        <taxon>Triticeae</taxon>
        <taxon>Triticinae</taxon>
        <taxon>Triticum</taxon>
    </lineage>
</organism>
<dbReference type="OMA" id="FFCPDST"/>
<evidence type="ECO:0000313" key="3">
    <source>
        <dbReference type="Proteomes" id="UP000019116"/>
    </source>
</evidence>
<sequence>MNYMVLEWKINPENKSFLVYTVSPLVKDPAKFLLFHPGRATAYPTSFFCPDSTGSLLPKITAPIGTTSGGRSGEVALQAELGSTQTSSPASTRPSSPPTAATRDARLKEAAPPPRLDPPHQPAQ</sequence>
<feature type="compositionally biased region" description="Low complexity" evidence="1">
    <location>
        <begin position="83"/>
        <end position="102"/>
    </location>
</feature>
<reference evidence="2" key="2">
    <citation type="submission" date="2018-10" db="UniProtKB">
        <authorList>
            <consortium name="EnsemblPlants"/>
        </authorList>
    </citation>
    <scope>IDENTIFICATION</scope>
</reference>
<keyword evidence="3" id="KW-1185">Reference proteome</keyword>
<dbReference type="Proteomes" id="UP000019116">
    <property type="component" value="Chromosome 2A"/>
</dbReference>
<dbReference type="AlphaFoldDB" id="A0A3B6APG2"/>
<dbReference type="EnsemblPlants" id="TraesCS2A02G014700.1">
    <property type="protein sequence ID" value="TraesCS2A02G014700.1.cds1"/>
    <property type="gene ID" value="TraesCS2A02G014700"/>
</dbReference>
<dbReference type="Gramene" id="TraesCS2A03G0031000.1">
    <property type="protein sequence ID" value="TraesCS2A03G0031000.1.CDS1"/>
    <property type="gene ID" value="TraesCS2A03G0031000"/>
</dbReference>
<dbReference type="Gramene" id="TraesNOR2A03G00589430.1">
    <property type="protein sequence ID" value="TraesNOR2A03G00589430.1.CDS1"/>
    <property type="gene ID" value="TraesNOR2A03G00589430"/>
</dbReference>
<feature type="region of interest" description="Disordered" evidence="1">
    <location>
        <begin position="81"/>
        <end position="124"/>
    </location>
</feature>
<dbReference type="Gramene" id="TraesLAC2A03G00586840.1">
    <property type="protein sequence ID" value="TraesLAC2A03G00586840.1.CDS1"/>
    <property type="gene ID" value="TraesLAC2A03G00586840"/>
</dbReference>
<evidence type="ECO:0000313" key="2">
    <source>
        <dbReference type="EnsemblPlants" id="TraesCS2A02G014700.1.cds1"/>
    </source>
</evidence>
<evidence type="ECO:0000256" key="1">
    <source>
        <dbReference type="SAM" id="MobiDB-lite"/>
    </source>
</evidence>
<accession>A0A3B6APG2</accession>
<name>A0A3B6APG2_WHEAT</name>
<protein>
    <submittedName>
        <fullName evidence="2">Uncharacterized protein</fullName>
    </submittedName>
</protein>
<dbReference type="Gramene" id="TraesWEE_scaffold_038755_01G000100.1">
    <property type="protein sequence ID" value="TraesWEE_scaffold_038755_01G000100.1"/>
    <property type="gene ID" value="TraesWEE_scaffold_038755_01G000100"/>
</dbReference>
<dbReference type="Gramene" id="TraesCS2A02G014700.1">
    <property type="protein sequence ID" value="TraesCS2A02G014700.1.cds1"/>
    <property type="gene ID" value="TraesCS2A02G014700"/>
</dbReference>